<evidence type="ECO:0000256" key="1">
    <source>
        <dbReference type="SAM" id="Coils"/>
    </source>
</evidence>
<evidence type="ECO:0000313" key="4">
    <source>
        <dbReference type="Proteomes" id="UP000270094"/>
    </source>
</evidence>
<evidence type="ECO:0000259" key="2">
    <source>
        <dbReference type="Pfam" id="PF08079"/>
    </source>
</evidence>
<dbReference type="Pfam" id="PF08079">
    <property type="entry name" value="Ribosomal_L30_N"/>
    <property type="match status" value="1"/>
</dbReference>
<feature type="domain" description="Large ribosomal subunit protein uL30 N-terminal eukaryotes" evidence="2">
    <location>
        <begin position="22"/>
        <end position="93"/>
    </location>
</feature>
<sequence length="137" mass="16410">MVEFFSLLCFECHCFRKKLPQVPETVLKRRKQRAEIRAKIIQNKVKLAAKSKEKRAKIFKRAEKYVAEYRQAQREQLRLKRDAEKNGDYYVPDEPKLAFVVRIRGINQIHPRPRKVCCCVQISYFYYLFIAQARALL</sequence>
<gene>
    <name evidence="3" type="ORF">SVUK_LOCUS4851</name>
</gene>
<protein>
    <recommendedName>
        <fullName evidence="2">Large ribosomal subunit protein uL30 N-terminal eukaryotes domain-containing protein</fullName>
    </recommendedName>
</protein>
<dbReference type="InterPro" id="IPR012988">
    <property type="entry name" value="Ribosomal_uL30_N_euk"/>
</dbReference>
<organism evidence="3 4">
    <name type="scientific">Strongylus vulgaris</name>
    <name type="common">Blood worm</name>
    <dbReference type="NCBI Taxonomy" id="40348"/>
    <lineage>
        <taxon>Eukaryota</taxon>
        <taxon>Metazoa</taxon>
        <taxon>Ecdysozoa</taxon>
        <taxon>Nematoda</taxon>
        <taxon>Chromadorea</taxon>
        <taxon>Rhabditida</taxon>
        <taxon>Rhabditina</taxon>
        <taxon>Rhabditomorpha</taxon>
        <taxon>Strongyloidea</taxon>
        <taxon>Strongylidae</taxon>
        <taxon>Strongylus</taxon>
    </lineage>
</organism>
<reference evidence="3 4" key="1">
    <citation type="submission" date="2018-11" db="EMBL/GenBank/DDBJ databases">
        <authorList>
            <consortium name="Pathogen Informatics"/>
        </authorList>
    </citation>
    <scope>NUCLEOTIDE SEQUENCE [LARGE SCALE GENOMIC DNA]</scope>
</reference>
<dbReference type="GO" id="GO:0000463">
    <property type="term" value="P:maturation of LSU-rRNA from tricistronic rRNA transcript (SSU-rRNA, 5.8S rRNA, LSU-rRNA)"/>
    <property type="evidence" value="ECO:0007669"/>
    <property type="project" value="TreeGrafter"/>
</dbReference>
<dbReference type="GO" id="GO:0003735">
    <property type="term" value="F:structural constituent of ribosome"/>
    <property type="evidence" value="ECO:0007669"/>
    <property type="project" value="TreeGrafter"/>
</dbReference>
<keyword evidence="4" id="KW-1185">Reference proteome</keyword>
<dbReference type="AlphaFoldDB" id="A0A3P7IPV5"/>
<feature type="coiled-coil region" evidence="1">
    <location>
        <begin position="55"/>
        <end position="82"/>
    </location>
</feature>
<proteinExistence type="predicted"/>
<dbReference type="PANTHER" id="PTHR11524">
    <property type="entry name" value="60S RIBOSOMAL PROTEIN L7"/>
    <property type="match status" value="1"/>
</dbReference>
<dbReference type="GO" id="GO:0003723">
    <property type="term" value="F:RNA binding"/>
    <property type="evidence" value="ECO:0007669"/>
    <property type="project" value="TreeGrafter"/>
</dbReference>
<dbReference type="InterPro" id="IPR039699">
    <property type="entry name" value="Ribosomal_uL30"/>
</dbReference>
<dbReference type="OrthoDB" id="28644at2759"/>
<dbReference type="EMBL" id="UYYB01013779">
    <property type="protein sequence ID" value="VDM69853.1"/>
    <property type="molecule type" value="Genomic_DNA"/>
</dbReference>
<evidence type="ECO:0000313" key="3">
    <source>
        <dbReference type="EMBL" id="VDM69853.1"/>
    </source>
</evidence>
<dbReference type="Proteomes" id="UP000270094">
    <property type="component" value="Unassembled WGS sequence"/>
</dbReference>
<name>A0A3P7IPV5_STRVU</name>
<dbReference type="GO" id="GO:0022625">
    <property type="term" value="C:cytosolic large ribosomal subunit"/>
    <property type="evidence" value="ECO:0007669"/>
    <property type="project" value="TreeGrafter"/>
</dbReference>
<accession>A0A3P7IPV5</accession>
<dbReference type="PANTHER" id="PTHR11524:SF16">
    <property type="entry name" value="LARGE RIBOSOMAL SUBUNIT PROTEIN UL30"/>
    <property type="match status" value="1"/>
</dbReference>
<keyword evidence="1" id="KW-0175">Coiled coil</keyword>